<dbReference type="InterPro" id="IPR007842">
    <property type="entry name" value="HEPN_dom"/>
</dbReference>
<evidence type="ECO:0000259" key="1">
    <source>
        <dbReference type="Pfam" id="PF05168"/>
    </source>
</evidence>
<dbReference type="RefSeq" id="WP_046221646.1">
    <property type="nucleotide sequence ID" value="NZ_JWYV01000015.1"/>
</dbReference>
<evidence type="ECO:0000313" key="3">
    <source>
        <dbReference type="Proteomes" id="UP000033633"/>
    </source>
</evidence>
<evidence type="ECO:0000313" key="2">
    <source>
        <dbReference type="EMBL" id="KKC98859.1"/>
    </source>
</evidence>
<dbReference type="Proteomes" id="UP000033633">
    <property type="component" value="Unassembled WGS sequence"/>
</dbReference>
<dbReference type="PATRIC" id="fig|265726.11.peg.1491"/>
<keyword evidence="3" id="KW-1185">Reference proteome</keyword>
<dbReference type="AlphaFoldDB" id="A0A0F5VBJ0"/>
<comment type="caution">
    <text evidence="2">The sequence shown here is derived from an EMBL/GenBank/DDBJ whole genome shotgun (WGS) entry which is preliminary data.</text>
</comment>
<name>A0A0F5VBJ0_9GAMM</name>
<accession>A0A0F5VBJ0</accession>
<dbReference type="EMBL" id="JWYV01000015">
    <property type="protein sequence ID" value="KKC98859.1"/>
    <property type="molecule type" value="Genomic_DNA"/>
</dbReference>
<gene>
    <name evidence="2" type="ORF">KY46_16160</name>
</gene>
<reference evidence="2 3" key="1">
    <citation type="submission" date="2014-12" db="EMBL/GenBank/DDBJ databases">
        <title>Mercury Reductase activity and rhizosphere competence traits in the genome of root associated Photobacterium halotolerans MELD1.</title>
        <authorList>
            <person name="Mathew D.C."/>
            <person name="Huang C.-C."/>
        </authorList>
    </citation>
    <scope>NUCLEOTIDE SEQUENCE [LARGE SCALE GENOMIC DNA]</scope>
    <source>
        <strain evidence="2 3">MELD1</strain>
    </source>
</reference>
<dbReference type="Gene3D" id="1.20.120.330">
    <property type="entry name" value="Nucleotidyltransferases domain 2"/>
    <property type="match status" value="1"/>
</dbReference>
<protein>
    <recommendedName>
        <fullName evidence="1">HEPN domain-containing protein</fullName>
    </recommendedName>
</protein>
<dbReference type="SUPFAM" id="SSF81593">
    <property type="entry name" value="Nucleotidyltransferase substrate binding subunit/domain"/>
    <property type="match status" value="1"/>
</dbReference>
<organism evidence="2 3">
    <name type="scientific">Photobacterium halotolerans</name>
    <dbReference type="NCBI Taxonomy" id="265726"/>
    <lineage>
        <taxon>Bacteria</taxon>
        <taxon>Pseudomonadati</taxon>
        <taxon>Pseudomonadota</taxon>
        <taxon>Gammaproteobacteria</taxon>
        <taxon>Vibrionales</taxon>
        <taxon>Vibrionaceae</taxon>
        <taxon>Photobacterium</taxon>
    </lineage>
</organism>
<dbReference type="OrthoDB" id="7068543at2"/>
<proteinExistence type="predicted"/>
<sequence length="321" mass="36584">MESNLKDYLDDILPVIDDGLEETGVPIYERFFIASMEFVRHFVTDTSFDSKDEFIKSDGFLLGVVPLVNDWYYKKYGLLAKSPKTFMLKGLITIMNQPFCIKFPNTISIVETEDETAWMKFVDHLDSTEDPQEMIQGRDIFLSELLEPHKTDAFTQINNTVSKLRKISINLNTLSIDKQTNSMASSILGHFDKATGDIVSYDVSRVATACWEIHLAIEKTMKVFLKQETGNFPKTHSLKILFENISQCAGTKLDTVNAELIESLPKDAVNLRYAENHISMRDTIEFYIKGLTIVEAISDKLDRDIRLDNASILIKMAPWAK</sequence>
<feature type="domain" description="HEPN" evidence="1">
    <location>
        <begin position="202"/>
        <end position="279"/>
    </location>
</feature>
<dbReference type="Pfam" id="PF05168">
    <property type="entry name" value="HEPN"/>
    <property type="match status" value="1"/>
</dbReference>